<comment type="caution">
    <text evidence="1">The sequence shown here is derived from an EMBL/GenBank/DDBJ whole genome shotgun (WGS) entry which is preliminary data.</text>
</comment>
<dbReference type="AlphaFoldDB" id="A0A5S5CPI5"/>
<dbReference type="Proteomes" id="UP000322499">
    <property type="component" value="Unassembled WGS sequence"/>
</dbReference>
<name>A0A5S5CPI5_9ACTN</name>
<proteinExistence type="predicted"/>
<protein>
    <submittedName>
        <fullName evidence="1">Uncharacterized protein</fullName>
    </submittedName>
</protein>
<organism evidence="1 2">
    <name type="scientific">Blastococcus xanthinilyticus</name>
    <dbReference type="NCBI Taxonomy" id="1564164"/>
    <lineage>
        <taxon>Bacteria</taxon>
        <taxon>Bacillati</taxon>
        <taxon>Actinomycetota</taxon>
        <taxon>Actinomycetes</taxon>
        <taxon>Geodermatophilales</taxon>
        <taxon>Geodermatophilaceae</taxon>
        <taxon>Blastococcus</taxon>
    </lineage>
</organism>
<evidence type="ECO:0000313" key="2">
    <source>
        <dbReference type="Proteomes" id="UP000322499"/>
    </source>
</evidence>
<gene>
    <name evidence="1" type="ORF">BD833_1185</name>
</gene>
<keyword evidence="2" id="KW-1185">Reference proteome</keyword>
<sequence>MVEVAWPVIHATQVEQVIAVFLSREHPHALRITPSQGDKGLDVIVEQADSTYHNFQVKYFATNLNSSQKRQIKKSLASAISLHNDKDSDFDLSLWILTMPWNPTTQQLGWFRQIQTDLACPFSCEWRGLDYVNGLASKYPQVVDYHLGNDKSRLEQRIKDLENFQRLRALAGMPSADSTLVPQDLLTPLAEVVQAINRDDPHYQFSVEAGPYAPPAVSRPGLIASTTIGETQVGPFVTFHVYARYRHATDDRPLPLTIHLNEAALTEMDRAAWQDAIRFGSPVTLAPGSFTLDIDLPGGLGVTNGEGTLRLFASDLQAPQPGPVRWVIVGPASWSVIAEIEVQNGPATRGVAGGIEFEGIDSTGIMTTRTRATPNPNGTFNLNVTISLAPEQELIGLPVAQALQILRFIDAYKPGNRLAFGPRWEPIVRDSAQLIQIDAGSATALISFLTDLNLVSNECGAPASVPNWRELTRQEFLGVRNAARVLAGSTARLEVHESYIAELAKSDIEMLPKGEPVAVTMPTQFELKVAEQKFVLPFTEISFSRITIESSDQTSPDPDRGFIVFRPMEGCEITQSMPYGAEGDDSLE</sequence>
<dbReference type="EMBL" id="VNHW01000018">
    <property type="protein sequence ID" value="TYP82769.1"/>
    <property type="molecule type" value="Genomic_DNA"/>
</dbReference>
<reference evidence="1 2" key="1">
    <citation type="submission" date="2019-07" db="EMBL/GenBank/DDBJ databases">
        <title>Genomic Encyclopedia of Archaeal and Bacterial Type Strains, Phase II (KMG-II): from individual species to whole genera.</title>
        <authorList>
            <person name="Goeker M."/>
        </authorList>
    </citation>
    <scope>NUCLEOTIDE SEQUENCE [LARGE SCALE GENOMIC DNA]</scope>
    <source>
        <strain evidence="1 2">DSM 46842</strain>
    </source>
</reference>
<accession>A0A5S5CPI5</accession>
<evidence type="ECO:0000313" key="1">
    <source>
        <dbReference type="EMBL" id="TYP82769.1"/>
    </source>
</evidence>